<proteinExistence type="predicted"/>
<name>A0AAQ3XIU3_PASNO</name>
<dbReference type="PANTHER" id="PTHR33110:SF84">
    <property type="entry name" value="F-BOX DOMAIN-CONTAINING PROTEIN"/>
    <property type="match status" value="1"/>
</dbReference>
<dbReference type="PANTHER" id="PTHR33110">
    <property type="entry name" value="F-BOX/KELCH-REPEAT PROTEIN-RELATED"/>
    <property type="match status" value="1"/>
</dbReference>
<protein>
    <recommendedName>
        <fullName evidence="1">KIB1-4 beta-propeller domain-containing protein</fullName>
    </recommendedName>
</protein>
<gene>
    <name evidence="2" type="ORF">U9M48_044933</name>
</gene>
<reference evidence="2 3" key="1">
    <citation type="submission" date="2024-02" db="EMBL/GenBank/DDBJ databases">
        <title>High-quality chromosome-scale genome assembly of Pensacola bahiagrass (Paspalum notatum Flugge var. saurae).</title>
        <authorList>
            <person name="Vega J.M."/>
            <person name="Podio M."/>
            <person name="Orjuela J."/>
            <person name="Siena L.A."/>
            <person name="Pessino S.C."/>
            <person name="Combes M.C."/>
            <person name="Mariac C."/>
            <person name="Albertini E."/>
            <person name="Pupilli F."/>
            <person name="Ortiz J.P.A."/>
            <person name="Leblanc O."/>
        </authorList>
    </citation>
    <scope>NUCLEOTIDE SEQUENCE [LARGE SCALE GENOMIC DNA]</scope>
    <source>
        <strain evidence="2">R1</strain>
        <tissue evidence="2">Leaf</tissue>
    </source>
</reference>
<dbReference type="Pfam" id="PF03478">
    <property type="entry name" value="Beta-prop_KIB1-4"/>
    <property type="match status" value="1"/>
</dbReference>
<feature type="domain" description="KIB1-4 beta-propeller" evidence="1">
    <location>
        <begin position="41"/>
        <end position="135"/>
    </location>
</feature>
<sequence>MPSDEYMGFRPQYGDEGLCAGYIIFSGGDPHPQVEYEAGLVVAGRYLVESRGRLLMVQRVVSPGPEHGTVSFRIFRLRRETNGLDWSWERINDSDLMGTLLFVGRGCSRAIETGRSGLAFIYFLDDAEGFPADLEATIHAENQQLYRRDDAGWFRKDTGYVEKSWPKGPSPDCSPWIWFHH</sequence>
<evidence type="ECO:0000259" key="1">
    <source>
        <dbReference type="Pfam" id="PF03478"/>
    </source>
</evidence>
<evidence type="ECO:0000313" key="3">
    <source>
        <dbReference type="Proteomes" id="UP001341281"/>
    </source>
</evidence>
<dbReference type="EMBL" id="CP144754">
    <property type="protein sequence ID" value="WVZ99670.1"/>
    <property type="molecule type" value="Genomic_DNA"/>
</dbReference>
<evidence type="ECO:0000313" key="2">
    <source>
        <dbReference type="EMBL" id="WVZ99670.1"/>
    </source>
</evidence>
<dbReference type="InterPro" id="IPR005174">
    <property type="entry name" value="KIB1-4_b-propeller"/>
</dbReference>
<keyword evidence="3" id="KW-1185">Reference proteome</keyword>
<dbReference type="Proteomes" id="UP001341281">
    <property type="component" value="Chromosome 10"/>
</dbReference>
<organism evidence="2 3">
    <name type="scientific">Paspalum notatum var. saurae</name>
    <dbReference type="NCBI Taxonomy" id="547442"/>
    <lineage>
        <taxon>Eukaryota</taxon>
        <taxon>Viridiplantae</taxon>
        <taxon>Streptophyta</taxon>
        <taxon>Embryophyta</taxon>
        <taxon>Tracheophyta</taxon>
        <taxon>Spermatophyta</taxon>
        <taxon>Magnoliopsida</taxon>
        <taxon>Liliopsida</taxon>
        <taxon>Poales</taxon>
        <taxon>Poaceae</taxon>
        <taxon>PACMAD clade</taxon>
        <taxon>Panicoideae</taxon>
        <taxon>Andropogonodae</taxon>
        <taxon>Paspaleae</taxon>
        <taxon>Paspalinae</taxon>
        <taxon>Paspalum</taxon>
    </lineage>
</organism>
<accession>A0AAQ3XIU3</accession>
<dbReference type="AlphaFoldDB" id="A0AAQ3XIU3"/>